<reference evidence="2 3" key="1">
    <citation type="submission" date="2021-06" db="EMBL/GenBank/DDBJ databases">
        <title>Caerostris darwini draft genome.</title>
        <authorList>
            <person name="Kono N."/>
            <person name="Arakawa K."/>
        </authorList>
    </citation>
    <scope>NUCLEOTIDE SEQUENCE [LARGE SCALE GENOMIC DNA]</scope>
</reference>
<evidence type="ECO:0000256" key="1">
    <source>
        <dbReference type="SAM" id="MobiDB-lite"/>
    </source>
</evidence>
<proteinExistence type="predicted"/>
<feature type="compositionally biased region" description="Polar residues" evidence="1">
    <location>
        <begin position="11"/>
        <end position="39"/>
    </location>
</feature>
<accession>A0AAV4SVV2</accession>
<gene>
    <name evidence="2" type="ORF">CDAR_468661</name>
</gene>
<organism evidence="2 3">
    <name type="scientific">Caerostris darwini</name>
    <dbReference type="NCBI Taxonomy" id="1538125"/>
    <lineage>
        <taxon>Eukaryota</taxon>
        <taxon>Metazoa</taxon>
        <taxon>Ecdysozoa</taxon>
        <taxon>Arthropoda</taxon>
        <taxon>Chelicerata</taxon>
        <taxon>Arachnida</taxon>
        <taxon>Araneae</taxon>
        <taxon>Araneomorphae</taxon>
        <taxon>Entelegynae</taxon>
        <taxon>Araneoidea</taxon>
        <taxon>Araneidae</taxon>
        <taxon>Caerostris</taxon>
    </lineage>
</organism>
<protein>
    <submittedName>
        <fullName evidence="2">Uncharacterized protein</fullName>
    </submittedName>
</protein>
<feature type="compositionally biased region" description="Basic and acidic residues" evidence="1">
    <location>
        <begin position="44"/>
        <end position="55"/>
    </location>
</feature>
<comment type="caution">
    <text evidence="2">The sequence shown here is derived from an EMBL/GenBank/DDBJ whole genome shotgun (WGS) entry which is preliminary data.</text>
</comment>
<keyword evidence="3" id="KW-1185">Reference proteome</keyword>
<dbReference type="AlphaFoldDB" id="A0AAV4SVV2"/>
<dbReference type="EMBL" id="BPLQ01008452">
    <property type="protein sequence ID" value="GIY37507.1"/>
    <property type="molecule type" value="Genomic_DNA"/>
</dbReference>
<sequence length="95" mass="10851">MPQTIKDLDLSMNSRSPTSHFTPVQNSMKIEQTSTTSSPKGKKQKDNEFHDKDGFTRPPKYLIFNQKSVKTNSISSCERNSFFRLTVGFSCRESL</sequence>
<name>A0AAV4SVV2_9ARAC</name>
<evidence type="ECO:0000313" key="2">
    <source>
        <dbReference type="EMBL" id="GIY37507.1"/>
    </source>
</evidence>
<dbReference type="Proteomes" id="UP001054837">
    <property type="component" value="Unassembled WGS sequence"/>
</dbReference>
<evidence type="ECO:0000313" key="3">
    <source>
        <dbReference type="Proteomes" id="UP001054837"/>
    </source>
</evidence>
<feature type="region of interest" description="Disordered" evidence="1">
    <location>
        <begin position="1"/>
        <end position="57"/>
    </location>
</feature>